<keyword evidence="4" id="KW-1185">Reference proteome</keyword>
<dbReference type="AlphaFoldDB" id="A0A918QC66"/>
<reference evidence="3" key="2">
    <citation type="submission" date="2020-09" db="EMBL/GenBank/DDBJ databases">
        <authorList>
            <person name="Sun Q."/>
            <person name="Kim S."/>
        </authorList>
    </citation>
    <scope>NUCLEOTIDE SEQUENCE</scope>
    <source>
        <strain evidence="3">KCTC 12368</strain>
    </source>
</reference>
<protein>
    <recommendedName>
        <fullName evidence="2">DUF6265 domain-containing protein</fullName>
    </recommendedName>
</protein>
<feature type="chain" id="PRO_5036698821" description="DUF6265 domain-containing protein" evidence="1">
    <location>
        <begin position="20"/>
        <end position="166"/>
    </location>
</feature>
<evidence type="ECO:0000256" key="1">
    <source>
        <dbReference type="SAM" id="SignalP"/>
    </source>
</evidence>
<dbReference type="InterPro" id="IPR046232">
    <property type="entry name" value="DUF6265"/>
</dbReference>
<dbReference type="Pfam" id="PF19780">
    <property type="entry name" value="DUF6265"/>
    <property type="match status" value="1"/>
</dbReference>
<name>A0A918QC66_9BACT</name>
<feature type="domain" description="DUF6265" evidence="2">
    <location>
        <begin position="40"/>
        <end position="145"/>
    </location>
</feature>
<evidence type="ECO:0000259" key="2">
    <source>
        <dbReference type="Pfam" id="PF19780"/>
    </source>
</evidence>
<gene>
    <name evidence="3" type="ORF">GCM10007049_37500</name>
</gene>
<evidence type="ECO:0000313" key="4">
    <source>
        <dbReference type="Proteomes" id="UP000619457"/>
    </source>
</evidence>
<sequence>MKTTLSILLYLLACTTLRAQEVLQLVENEPSSVAAVAELNWMTGYWEGEGLGGFCEEIWLPEKEGHMNGIFRFFSEGELIFTEYMALTNDAEGRLYLKLKHYGEDYSPWEEKDRWEEFKLIKIQGKTAYFDGLTISREDDQMTLQLIIEHEGNSSIETFNYSLNSL</sequence>
<dbReference type="Proteomes" id="UP000619457">
    <property type="component" value="Unassembled WGS sequence"/>
</dbReference>
<reference evidence="3" key="1">
    <citation type="journal article" date="2014" name="Int. J. Syst. Evol. Microbiol.">
        <title>Complete genome sequence of Corynebacterium casei LMG S-19264T (=DSM 44701T), isolated from a smear-ripened cheese.</title>
        <authorList>
            <consortium name="US DOE Joint Genome Institute (JGI-PGF)"/>
            <person name="Walter F."/>
            <person name="Albersmeier A."/>
            <person name="Kalinowski J."/>
            <person name="Ruckert C."/>
        </authorList>
    </citation>
    <scope>NUCLEOTIDE SEQUENCE</scope>
    <source>
        <strain evidence="3">KCTC 12368</strain>
    </source>
</reference>
<organism evidence="3 4">
    <name type="scientific">Echinicola pacifica</name>
    <dbReference type="NCBI Taxonomy" id="346377"/>
    <lineage>
        <taxon>Bacteria</taxon>
        <taxon>Pseudomonadati</taxon>
        <taxon>Bacteroidota</taxon>
        <taxon>Cytophagia</taxon>
        <taxon>Cytophagales</taxon>
        <taxon>Cyclobacteriaceae</taxon>
        <taxon>Echinicola</taxon>
    </lineage>
</organism>
<comment type="caution">
    <text evidence="3">The sequence shown here is derived from an EMBL/GenBank/DDBJ whole genome shotgun (WGS) entry which is preliminary data.</text>
</comment>
<dbReference type="EMBL" id="BMWX01000010">
    <property type="protein sequence ID" value="GGZ40708.1"/>
    <property type="molecule type" value="Genomic_DNA"/>
</dbReference>
<evidence type="ECO:0000313" key="3">
    <source>
        <dbReference type="EMBL" id="GGZ40708.1"/>
    </source>
</evidence>
<feature type="signal peptide" evidence="1">
    <location>
        <begin position="1"/>
        <end position="19"/>
    </location>
</feature>
<keyword evidence="1" id="KW-0732">Signal</keyword>
<accession>A0A918QC66</accession>
<dbReference type="RefSeq" id="WP_018473716.1">
    <property type="nucleotide sequence ID" value="NZ_BMWX01000010.1"/>
</dbReference>
<proteinExistence type="predicted"/>